<dbReference type="Pfam" id="PF07370">
    <property type="entry name" value="DUF1489"/>
    <property type="match status" value="1"/>
</dbReference>
<dbReference type="PIRSF" id="PIRSF032025">
    <property type="entry name" value="UCP032025"/>
    <property type="match status" value="1"/>
</dbReference>
<evidence type="ECO:0000313" key="3">
    <source>
        <dbReference type="Proteomes" id="UP000192917"/>
    </source>
</evidence>
<dbReference type="EMBL" id="FWZX01000015">
    <property type="protein sequence ID" value="SMF44679.1"/>
    <property type="molecule type" value="Genomic_DNA"/>
</dbReference>
<dbReference type="Proteomes" id="UP000192917">
    <property type="component" value="Unassembled WGS sequence"/>
</dbReference>
<accession>A0A1Y6CAK4</accession>
<dbReference type="InterPro" id="IPR008320">
    <property type="entry name" value="UCP032025"/>
</dbReference>
<dbReference type="AlphaFoldDB" id="A0A1Y6CAK4"/>
<organism evidence="2 3">
    <name type="scientific">Tistlia consotensis USBA 355</name>
    <dbReference type="NCBI Taxonomy" id="560819"/>
    <lineage>
        <taxon>Bacteria</taxon>
        <taxon>Pseudomonadati</taxon>
        <taxon>Pseudomonadota</taxon>
        <taxon>Alphaproteobacteria</taxon>
        <taxon>Rhodospirillales</taxon>
        <taxon>Rhodovibrionaceae</taxon>
        <taxon>Tistlia</taxon>
    </lineage>
</organism>
<name>A0A1Y6CAK4_9PROT</name>
<feature type="region of interest" description="Disordered" evidence="1">
    <location>
        <begin position="107"/>
        <end position="126"/>
    </location>
</feature>
<reference evidence="2 3" key="1">
    <citation type="submission" date="2017-04" db="EMBL/GenBank/DDBJ databases">
        <authorList>
            <person name="Afonso C.L."/>
            <person name="Miller P.J."/>
            <person name="Scott M.A."/>
            <person name="Spackman E."/>
            <person name="Goraichik I."/>
            <person name="Dimitrov K.M."/>
            <person name="Suarez D.L."/>
            <person name="Swayne D.E."/>
        </authorList>
    </citation>
    <scope>NUCLEOTIDE SEQUENCE [LARGE SCALE GENOMIC DNA]</scope>
    <source>
        <strain evidence="2 3">USBA 355</strain>
    </source>
</reference>
<protein>
    <recommendedName>
        <fullName evidence="4">DUF1489 domain-containing protein</fullName>
    </recommendedName>
</protein>
<keyword evidence="3" id="KW-1185">Reference proteome</keyword>
<dbReference type="RefSeq" id="WP_085124101.1">
    <property type="nucleotide sequence ID" value="NZ_FWZX01000015.1"/>
</dbReference>
<proteinExistence type="predicted"/>
<evidence type="ECO:0000256" key="1">
    <source>
        <dbReference type="SAM" id="MobiDB-lite"/>
    </source>
</evidence>
<sequence>MTLHLIKLSVGSESADSLDAWQQERFAAHGRLWHATRMQPRRGEELLDGGSIYWVIKGVVQARQPLVGLESDVDEEGRGFTRLMLRPGLVRVLPRAHRPFQGWRYLRPEDAPGDLPSGGGQGGDLPPALAAELRELGIL</sequence>
<evidence type="ECO:0008006" key="4">
    <source>
        <dbReference type="Google" id="ProtNLM"/>
    </source>
</evidence>
<dbReference type="STRING" id="560819.SAMN05428998_115145"/>
<gene>
    <name evidence="2" type="ORF">SAMN05428998_115145</name>
</gene>
<evidence type="ECO:0000313" key="2">
    <source>
        <dbReference type="EMBL" id="SMF44679.1"/>
    </source>
</evidence>